<keyword evidence="3" id="KW-1185">Reference proteome</keyword>
<dbReference type="AlphaFoldDB" id="A0A315WBZ9"/>
<keyword evidence="1" id="KW-0812">Transmembrane</keyword>
<proteinExistence type="predicted"/>
<dbReference type="PANTHER" id="PTHR46599:SF3">
    <property type="entry name" value="PIGGYBAC TRANSPOSABLE ELEMENT-DERIVED PROTEIN 4"/>
    <property type="match status" value="1"/>
</dbReference>
<reference evidence="2 3" key="1">
    <citation type="journal article" date="2018" name="G3 (Bethesda)">
        <title>A High-Quality Reference Genome for the Invasive Mosquitofish Gambusia affinis Using a Chicago Library.</title>
        <authorList>
            <person name="Hoffberg S.L."/>
            <person name="Troendle N.J."/>
            <person name="Glenn T.C."/>
            <person name="Mahmud O."/>
            <person name="Louha S."/>
            <person name="Chalopin D."/>
            <person name="Bennetzen J.L."/>
            <person name="Mauricio R."/>
        </authorList>
    </citation>
    <scope>NUCLEOTIDE SEQUENCE [LARGE SCALE GENOMIC DNA]</scope>
    <source>
        <strain evidence="2">NE01/NJP1002.9</strain>
        <tissue evidence="2">Muscle</tissue>
    </source>
</reference>
<keyword evidence="1" id="KW-1133">Transmembrane helix</keyword>
<name>A0A315WBZ9_GAMAF</name>
<organism evidence="2 3">
    <name type="scientific">Gambusia affinis</name>
    <name type="common">Western mosquitofish</name>
    <name type="synonym">Heterandria affinis</name>
    <dbReference type="NCBI Taxonomy" id="33528"/>
    <lineage>
        <taxon>Eukaryota</taxon>
        <taxon>Metazoa</taxon>
        <taxon>Chordata</taxon>
        <taxon>Craniata</taxon>
        <taxon>Vertebrata</taxon>
        <taxon>Euteleostomi</taxon>
        <taxon>Actinopterygii</taxon>
        <taxon>Neopterygii</taxon>
        <taxon>Teleostei</taxon>
        <taxon>Neoteleostei</taxon>
        <taxon>Acanthomorphata</taxon>
        <taxon>Ovalentaria</taxon>
        <taxon>Atherinomorphae</taxon>
        <taxon>Cyprinodontiformes</taxon>
        <taxon>Poeciliidae</taxon>
        <taxon>Poeciliinae</taxon>
        <taxon>Gambusia</taxon>
    </lineage>
</organism>
<accession>A0A315WBZ9</accession>
<protein>
    <submittedName>
        <fullName evidence="2">Uncharacterized protein</fullName>
    </submittedName>
</protein>
<comment type="caution">
    <text evidence="2">The sequence shown here is derived from an EMBL/GenBank/DDBJ whole genome shotgun (WGS) entry which is preliminary data.</text>
</comment>
<keyword evidence="1" id="KW-0472">Membrane</keyword>
<evidence type="ECO:0000313" key="2">
    <source>
        <dbReference type="EMBL" id="PWA29392.1"/>
    </source>
</evidence>
<gene>
    <name evidence="2" type="ORF">CCH79_00017635</name>
</gene>
<dbReference type="PANTHER" id="PTHR46599">
    <property type="entry name" value="PIGGYBAC TRANSPOSABLE ELEMENT-DERIVED PROTEIN 4"/>
    <property type="match status" value="1"/>
</dbReference>
<dbReference type="Proteomes" id="UP000250572">
    <property type="component" value="Unassembled WGS sequence"/>
</dbReference>
<dbReference type="EMBL" id="NHOQ01000617">
    <property type="protein sequence ID" value="PWA29392.1"/>
    <property type="molecule type" value="Genomic_DNA"/>
</dbReference>
<feature type="transmembrane region" description="Helical" evidence="1">
    <location>
        <begin position="215"/>
        <end position="237"/>
    </location>
</feature>
<evidence type="ECO:0000313" key="3">
    <source>
        <dbReference type="Proteomes" id="UP000250572"/>
    </source>
</evidence>
<sequence length="261" mass="29433">MKWKDTNKVTICSSFHQAHSGDTEWRRVKEAEQRLVKDISVTDSVKDYNNFMGGVDLSGVLILYYSLREKTMKHVTRMMGEIQTEVQKWVSPVQNRAKWITASTDSKYPESEEGVSGKPPAETWPWFVVMDTATVFSSETSDPGIRPDITWVSGGDKELHQCSVKKEPAPTDASEWLRVVGVTAPPTFSECSRSTIIFLPYYSVFSLEQQSQAEVLLLLLLLLQQLCGWLLIFVLLIRLGDCSSLLPLCSKVDVEHKGKLV</sequence>
<evidence type="ECO:0000256" key="1">
    <source>
        <dbReference type="SAM" id="Phobius"/>
    </source>
</evidence>